<reference evidence="2" key="2">
    <citation type="journal article" date="2016" name="G3 (Bethesda)">
        <title>Genome Evolution in Three Species of Cactophilic Drosophila.</title>
        <authorList>
            <person name="Sanchez-Flores A."/>
            <person name="Penazola F."/>
            <person name="Carpinteyro-Ponce J."/>
            <person name="Nazario-Yepiz N."/>
            <person name="Abreu-Goodger C."/>
            <person name="Machado C.A."/>
            <person name="Markow T.A."/>
        </authorList>
    </citation>
    <scope>NUCLEOTIDE SEQUENCE [LARGE SCALE GENOMIC DNA]</scope>
</reference>
<keyword evidence="1" id="KW-0812">Transmembrane</keyword>
<accession>A0ABM1PPP8</accession>
<feature type="transmembrane region" description="Helical" evidence="1">
    <location>
        <begin position="101"/>
        <end position="120"/>
    </location>
</feature>
<gene>
    <name evidence="3" type="primary">LOC108617857</name>
</gene>
<evidence type="ECO:0000256" key="1">
    <source>
        <dbReference type="SAM" id="Phobius"/>
    </source>
</evidence>
<dbReference type="GeneID" id="108617857"/>
<reference evidence="3" key="3">
    <citation type="submission" date="2025-08" db="UniProtKB">
        <authorList>
            <consortium name="RefSeq"/>
        </authorList>
    </citation>
    <scope>IDENTIFICATION</scope>
    <source>
        <tissue evidence="3">Whole organism</tissue>
    </source>
</reference>
<keyword evidence="1" id="KW-0472">Membrane</keyword>
<protein>
    <submittedName>
        <fullName evidence="3">Uncharacterized protein LOC108617857</fullName>
    </submittedName>
</protein>
<dbReference type="RefSeq" id="XP_017869184.1">
    <property type="nucleotide sequence ID" value="XM_018013695.1"/>
</dbReference>
<keyword evidence="1" id="KW-1133">Transmembrane helix</keyword>
<name>A0ABM1PPP8_DROAR</name>
<reference evidence="2" key="1">
    <citation type="journal article" date="1997" name="Nucleic Acids Res.">
        <title>tRNAscan-SE: a program for improved detection of transfer RNA genes in genomic sequence.</title>
        <authorList>
            <person name="Lowe T.M."/>
            <person name="Eddy S.R."/>
        </authorList>
    </citation>
    <scope>NUCLEOTIDE SEQUENCE [LARGE SCALE GENOMIC DNA]</scope>
</reference>
<dbReference type="Proteomes" id="UP000694904">
    <property type="component" value="Chromosome 6"/>
</dbReference>
<evidence type="ECO:0000313" key="2">
    <source>
        <dbReference type="Proteomes" id="UP000694904"/>
    </source>
</evidence>
<proteinExistence type="predicted"/>
<feature type="transmembrane region" description="Helical" evidence="1">
    <location>
        <begin position="20"/>
        <end position="38"/>
    </location>
</feature>
<sequence>MYSSQIGCRAVCLTSERTRIATPPLLVVLGSVATYLIYPELNFWHFVARTTRIPECNFERIGIQGAAVAVIASLDRSTSSRHLACHWLCQAPWRLCCLHSFVWMPAGVVLAVNGVVLVMYC</sequence>
<evidence type="ECO:0000313" key="3">
    <source>
        <dbReference type="RefSeq" id="XP_017869184.1"/>
    </source>
</evidence>
<keyword evidence="2" id="KW-1185">Reference proteome</keyword>
<organism evidence="2 3">
    <name type="scientific">Drosophila arizonae</name>
    <name type="common">Fruit fly</name>
    <dbReference type="NCBI Taxonomy" id="7263"/>
    <lineage>
        <taxon>Eukaryota</taxon>
        <taxon>Metazoa</taxon>
        <taxon>Ecdysozoa</taxon>
        <taxon>Arthropoda</taxon>
        <taxon>Hexapoda</taxon>
        <taxon>Insecta</taxon>
        <taxon>Pterygota</taxon>
        <taxon>Neoptera</taxon>
        <taxon>Endopterygota</taxon>
        <taxon>Diptera</taxon>
        <taxon>Brachycera</taxon>
        <taxon>Muscomorpha</taxon>
        <taxon>Ephydroidea</taxon>
        <taxon>Drosophilidae</taxon>
        <taxon>Drosophila</taxon>
    </lineage>
</organism>